<feature type="chain" id="PRO_5002330880" description="Secretion system C-terminal sorting domain-containing protein" evidence="1">
    <location>
        <begin position="31"/>
        <end position="1235"/>
    </location>
</feature>
<dbReference type="PATRIC" id="fig|1544798.3.peg.4863"/>
<dbReference type="InterPro" id="IPR013783">
    <property type="entry name" value="Ig-like_fold"/>
</dbReference>
<dbReference type="Proteomes" id="UP000032544">
    <property type="component" value="Unassembled WGS sequence"/>
</dbReference>
<feature type="signal peptide" evidence="1">
    <location>
        <begin position="1"/>
        <end position="30"/>
    </location>
</feature>
<dbReference type="OrthoDB" id="993841at2"/>
<dbReference type="InterPro" id="IPR026444">
    <property type="entry name" value="Secre_tail"/>
</dbReference>
<keyword evidence="1" id="KW-0732">Signal</keyword>
<protein>
    <recommendedName>
        <fullName evidence="4">Secretion system C-terminal sorting domain-containing protein</fullName>
    </recommendedName>
</protein>
<name>A0A0D8J5T9_9BACT</name>
<accession>A0A0D8J5T9</accession>
<dbReference type="EMBL" id="JRHC01000008">
    <property type="protein sequence ID" value="KJF41881.1"/>
    <property type="molecule type" value="Genomic_DNA"/>
</dbReference>
<evidence type="ECO:0000256" key="1">
    <source>
        <dbReference type="SAM" id="SignalP"/>
    </source>
</evidence>
<dbReference type="InterPro" id="IPR025667">
    <property type="entry name" value="SprB_repeat"/>
</dbReference>
<dbReference type="Pfam" id="PF13573">
    <property type="entry name" value="SprB"/>
    <property type="match status" value="1"/>
</dbReference>
<evidence type="ECO:0000313" key="3">
    <source>
        <dbReference type="Proteomes" id="UP000032544"/>
    </source>
</evidence>
<dbReference type="AlphaFoldDB" id="A0A0D8J5T9"/>
<gene>
    <name evidence="2" type="ORF">LH29_23410</name>
</gene>
<reference evidence="2 3" key="1">
    <citation type="submission" date="2014-09" db="EMBL/GenBank/DDBJ databases">
        <title>Draft Genome Sequence of Draconibacterium sp. JN14CK-3.</title>
        <authorList>
            <person name="Dong C."/>
            <person name="Lai Q."/>
            <person name="Shao Z."/>
        </authorList>
    </citation>
    <scope>NUCLEOTIDE SEQUENCE [LARGE SCALE GENOMIC DNA]</scope>
    <source>
        <strain evidence="2 3">JN14CK-3</strain>
    </source>
</reference>
<dbReference type="NCBIfam" id="TIGR04183">
    <property type="entry name" value="Por_Secre_tail"/>
    <property type="match status" value="1"/>
</dbReference>
<dbReference type="STRING" id="1544798.LH29_23410"/>
<dbReference type="Gene3D" id="2.60.40.10">
    <property type="entry name" value="Immunoglobulins"/>
    <property type="match status" value="1"/>
</dbReference>
<comment type="caution">
    <text evidence="2">The sequence shown here is derived from an EMBL/GenBank/DDBJ whole genome shotgun (WGS) entry which is preliminary data.</text>
</comment>
<evidence type="ECO:0008006" key="4">
    <source>
        <dbReference type="Google" id="ProtNLM"/>
    </source>
</evidence>
<evidence type="ECO:0000313" key="2">
    <source>
        <dbReference type="EMBL" id="KJF41881.1"/>
    </source>
</evidence>
<dbReference type="RefSeq" id="WP_045033548.1">
    <property type="nucleotide sequence ID" value="NZ_JRHC01000008.1"/>
</dbReference>
<keyword evidence="3" id="KW-1185">Reference proteome</keyword>
<organism evidence="2 3">
    <name type="scientific">Draconibacterium sediminis</name>
    <dbReference type="NCBI Taxonomy" id="1544798"/>
    <lineage>
        <taxon>Bacteria</taxon>
        <taxon>Pseudomonadati</taxon>
        <taxon>Bacteroidota</taxon>
        <taxon>Bacteroidia</taxon>
        <taxon>Marinilabiliales</taxon>
        <taxon>Prolixibacteraceae</taxon>
        <taxon>Draconibacterium</taxon>
    </lineage>
</organism>
<sequence length="1235" mass="133183">MEKNYTRCKRWYCYLLLLFCALLFSYTGNAQITIDGNPSTTPGEWVDVFTDGNIISSFVIDAKRLDGTDNQFTGGAKDYDLATGMYWEWGQVSDKDELTNAAVAVINDTMYFCTDRNSTSGSSQVGFWVFQDGTAPYEAGITPGFENEDKNAFFPAKAYGDMLILATFTEGGRVPDIEVYQFDPSQKGKKRLIEATVFAEAEVSSAMYTVPDYTDPVTGINWNEYEHKDTKTVGDYYPGSFFEGRVDLLGLPIGIDLCGAWFFFETRNSHSTDAMLNDFVGGTVGASPEIEPIPDIVCVGDPANLCVQGKDGRDISGSDFYWFTSMPSVDEDGIVDPTGATVDGPCMALPGLAVGTHSRWVAELDEYGCWSNVVQVDATVEPRPALNPASLTVCENVAGEGVGTFDLTEAASAIGLTGAMSIDYLITGDSAAFDAEDGDQVTVVAYFTANTLVCESSAVITLHVEPRPVLSPTSLTECENVAGEGVGTFDLTEAASAIGLTGEMAIDYLITGDSTAFDAEDGDQVTVVAYYTANDLVCESSAIITLHVEPRPVLSPASLTECENVAGEGVGTFDLTEAASAIGLTGEMAIDYLITGDSTAFDAEDGDQVTVVAYYTTNDLVCESSAIITLHVNPNPLVSPAEDEWCVDFQPALFDPNDYNAEILDDGQDINDFTFSWDKSTAPDMPTDIYNPVVTVYNVTVTDVSEPTNCQSSSILTITVYPGPAIQSLVVSQQVSWIGAHDGALDLEVAGGTAPYSYAWTGPDGFTYSGQDPTGLYPGIYEVTVTDARECTDYSLIELPPAGAANVILVPEPISCVYLVNGVAVFNCDGAIDATVSGAVSPYRTYIWTGPDGFTASTEDISNLCEPGFYQLVIEFYNDAAKTDLAVTLPQVAPFYYEAEVQGYPEEDALWIDVTGIPGCGSGSLEVTGNGYDKLRVYDSNDVLLETITTSTSPYSGFTTVFAEGGYYVVASRASFDGEPDFCEVSDDFTVEPCPCNTAFGYGGYLDGVTSRSFLDDCEPAGPWSNWGWTNYIAIQGTYNIPMYAGAPACEPEPEYHDNIVGTAVVDYSGGYVSITFTDLKEGYNFDGFHIWTGDTPFPPKDAPGQWTTGLNFEFDGGWIVIHAVYCGPPLSGPVQLQSAHIPAPTTFEASPLIAYPNPFSDKVTFEFVSGKDAHGVLEVYNLFGQRVARVMDRPVLRGELNKVEYAPEHRVSGIYLYRLDLDGDVQVGRIIYKE</sequence>
<proteinExistence type="predicted"/>